<dbReference type="GO" id="GO:0016788">
    <property type="term" value="F:hydrolase activity, acting on ester bonds"/>
    <property type="evidence" value="ECO:0007669"/>
    <property type="project" value="TreeGrafter"/>
</dbReference>
<accession>E4KMK5</accession>
<reference evidence="2 3" key="1">
    <citation type="submission" date="2010-10" db="EMBL/GenBank/DDBJ databases">
        <authorList>
            <person name="Durkin A.S."/>
            <person name="Madupu R."/>
            <person name="Torralba M."/>
            <person name="Gillis M."/>
            <person name="Methe B."/>
            <person name="Sutton G."/>
            <person name="Nelson K.E."/>
        </authorList>
    </citation>
    <scope>NUCLEOTIDE SEQUENCE [LARGE SCALE GENOMIC DNA]</scope>
    <source>
        <strain evidence="2 3">ACS-139-V-Col8</strain>
    </source>
</reference>
<sequence>MRLRLRPDGSFRIVQLTDLHIGSKPYAAEDYQTFDLIEAAFTKLDADLIMITGDLIWSHGVPQADEVYSELLDRFNQFDIPIAITYGNHDAEDEFVRADLRRMEAKLHHHVPKMNAKLVGDRQSYTIEIFDAEGRHIDHVLYVFDSGADASQPVGIYDWIAPDQVTWFNQVSRTYSDRPQGKRDLVFQHIPLPEYWQAAEAIETGECNETNDMISAPYINTGLFASLYLSGRIAGVFCGHDHDNNFMGTYHGIKLAYGQISGYQCYGDLDRGARIIELKAGQMKTYTLSRSEF</sequence>
<dbReference type="InterPro" id="IPR004843">
    <property type="entry name" value="Calcineurin-like_PHP"/>
</dbReference>
<dbReference type="InterPro" id="IPR029052">
    <property type="entry name" value="Metallo-depent_PP-like"/>
</dbReference>
<dbReference type="EMBL" id="AENN01000006">
    <property type="protein sequence ID" value="EFR31627.1"/>
    <property type="molecule type" value="Genomic_DNA"/>
</dbReference>
<evidence type="ECO:0000313" key="2">
    <source>
        <dbReference type="EMBL" id="EFR31627.1"/>
    </source>
</evidence>
<dbReference type="Pfam" id="PF00149">
    <property type="entry name" value="Metallophos"/>
    <property type="match status" value="1"/>
</dbReference>
<evidence type="ECO:0000313" key="3">
    <source>
        <dbReference type="Proteomes" id="UP000005990"/>
    </source>
</evidence>
<dbReference type="CDD" id="cd07383">
    <property type="entry name" value="MPP_Dcr2"/>
    <property type="match status" value="1"/>
</dbReference>
<dbReference type="PANTHER" id="PTHR32440">
    <property type="entry name" value="PHOSPHATASE DCR2-RELATED-RELATED"/>
    <property type="match status" value="1"/>
</dbReference>
<dbReference type="Gene3D" id="3.60.21.10">
    <property type="match status" value="1"/>
</dbReference>
<feature type="domain" description="Calcineurin-like phosphoesterase" evidence="1">
    <location>
        <begin position="11"/>
        <end position="243"/>
    </location>
</feature>
<evidence type="ECO:0000259" key="1">
    <source>
        <dbReference type="Pfam" id="PF00149"/>
    </source>
</evidence>
<dbReference type="STRING" id="908337.HMPREF9257_0067"/>
<dbReference type="GO" id="GO:0005737">
    <property type="term" value="C:cytoplasm"/>
    <property type="evidence" value="ECO:0007669"/>
    <property type="project" value="TreeGrafter"/>
</dbReference>
<organism evidence="2 3">
    <name type="scientific">Eremococcus coleocola ACS-139-V-Col8</name>
    <dbReference type="NCBI Taxonomy" id="908337"/>
    <lineage>
        <taxon>Bacteria</taxon>
        <taxon>Bacillati</taxon>
        <taxon>Bacillota</taxon>
        <taxon>Bacilli</taxon>
        <taxon>Lactobacillales</taxon>
        <taxon>Aerococcaceae</taxon>
        <taxon>Eremococcus</taxon>
    </lineage>
</organism>
<comment type="caution">
    <text evidence="2">The sequence shown here is derived from an EMBL/GenBank/DDBJ whole genome shotgun (WGS) entry which is preliminary data.</text>
</comment>
<dbReference type="Proteomes" id="UP000005990">
    <property type="component" value="Unassembled WGS sequence"/>
</dbReference>
<proteinExistence type="predicted"/>
<dbReference type="eggNOG" id="COG1409">
    <property type="taxonomic scope" value="Bacteria"/>
</dbReference>
<dbReference type="RefSeq" id="WP_006417759.1">
    <property type="nucleotide sequence ID" value="NZ_AENN01000006.1"/>
</dbReference>
<dbReference type="AlphaFoldDB" id="E4KMK5"/>
<keyword evidence="3" id="KW-1185">Reference proteome</keyword>
<dbReference type="OrthoDB" id="9816081at2"/>
<protein>
    <submittedName>
        <fullName evidence="2">Ser/Thr phosphatase family protein</fullName>
    </submittedName>
</protein>
<name>E4KMK5_9LACT</name>
<dbReference type="PANTHER" id="PTHR32440:SF11">
    <property type="entry name" value="METALLOPHOSPHOESTERASE DOMAIN-CONTAINING PROTEIN"/>
    <property type="match status" value="1"/>
</dbReference>
<dbReference type="SUPFAM" id="SSF56300">
    <property type="entry name" value="Metallo-dependent phosphatases"/>
    <property type="match status" value="1"/>
</dbReference>
<gene>
    <name evidence="2" type="ORF">HMPREF9257_0067</name>
</gene>